<comment type="caution">
    <text evidence="1">The sequence shown here is derived from an EMBL/GenBank/DDBJ whole genome shotgun (WGS) entry which is preliminary data.</text>
</comment>
<organism evidence="1 2">
    <name type="scientific">Intestinirhabdus alba</name>
    <dbReference type="NCBI Taxonomy" id="2899544"/>
    <lineage>
        <taxon>Bacteria</taxon>
        <taxon>Pseudomonadati</taxon>
        <taxon>Pseudomonadota</taxon>
        <taxon>Gammaproteobacteria</taxon>
        <taxon>Enterobacterales</taxon>
        <taxon>Enterobacteriaceae</taxon>
        <taxon>Intestinirhabdus</taxon>
    </lineage>
</organism>
<reference evidence="1 2" key="1">
    <citation type="submission" date="2019-11" db="EMBL/GenBank/DDBJ databases">
        <title>Escherichia alba sp. nov. isolated from the gut of plastic-eating superworms Zophobas atratus.</title>
        <authorList>
            <person name="Yang Y."/>
        </authorList>
    </citation>
    <scope>NUCLEOTIDE SEQUENCE [LARGE SCALE GENOMIC DNA]</scope>
    <source>
        <strain evidence="2">BIT-B35</strain>
    </source>
</reference>
<dbReference type="RefSeq" id="WP_155110166.1">
    <property type="nucleotide sequence ID" value="NZ_WMJZ01000058.1"/>
</dbReference>
<dbReference type="EMBL" id="WMJZ01000058">
    <property type="protein sequence ID" value="MTH48780.1"/>
    <property type="molecule type" value="Genomic_DNA"/>
</dbReference>
<accession>A0A6L6IUV7</accession>
<evidence type="ECO:0000313" key="1">
    <source>
        <dbReference type="EMBL" id="MTH48780.1"/>
    </source>
</evidence>
<dbReference type="OrthoDB" id="6630384at2"/>
<sequence>MKKRILLLCCIFTIVFIAGVYLLPFRPFILIENNTSGRLYLYSYESPAGVGEPGPAEVDRRLKNRPAMIEPGKTLKVVASFSSLIKSNRQIDIGWRVHGRYEYNSSGGGGQIFLLSSSRGGCAAQLTVSDGFNNYRLEKKPGRLCYKKLIQP</sequence>
<keyword evidence="2" id="KW-1185">Reference proteome</keyword>
<proteinExistence type="predicted"/>
<name>A0A6L6IUV7_9ENTR</name>
<evidence type="ECO:0000313" key="2">
    <source>
        <dbReference type="Proteomes" id="UP000477739"/>
    </source>
</evidence>
<protein>
    <submittedName>
        <fullName evidence="1">Uncharacterized protein</fullName>
    </submittedName>
</protein>
<dbReference type="AlphaFoldDB" id="A0A6L6IUV7"/>
<gene>
    <name evidence="1" type="ORF">GJV78_21580</name>
</gene>
<dbReference type="Proteomes" id="UP000477739">
    <property type="component" value="Unassembled WGS sequence"/>
</dbReference>